<gene>
    <name evidence="3" type="ORF">AAD027_12115</name>
</gene>
<keyword evidence="1" id="KW-0732">Signal</keyword>
<protein>
    <submittedName>
        <fullName evidence="3">ThuA domain-containing protein</fullName>
    </submittedName>
</protein>
<accession>A0ABU9J1I8</accession>
<name>A0ABU9J1I8_9GAMM</name>
<feature type="domain" description="ThuA-like" evidence="2">
    <location>
        <begin position="31"/>
        <end position="239"/>
    </location>
</feature>
<organism evidence="3 4">
    <name type="scientific">Pseudoxanthomonas putridarboris</name>
    <dbReference type="NCBI Taxonomy" id="752605"/>
    <lineage>
        <taxon>Bacteria</taxon>
        <taxon>Pseudomonadati</taxon>
        <taxon>Pseudomonadota</taxon>
        <taxon>Gammaproteobacteria</taxon>
        <taxon>Lysobacterales</taxon>
        <taxon>Lysobacteraceae</taxon>
        <taxon>Pseudoxanthomonas</taxon>
    </lineage>
</organism>
<comment type="caution">
    <text evidence="3">The sequence shown here is derived from an EMBL/GenBank/DDBJ whole genome shotgun (WGS) entry which is preliminary data.</text>
</comment>
<dbReference type="Pfam" id="PF06283">
    <property type="entry name" value="ThuA"/>
    <property type="match status" value="1"/>
</dbReference>
<reference evidence="3 4" key="1">
    <citation type="submission" date="2024-04" db="EMBL/GenBank/DDBJ databases">
        <title>Draft genome sequence of Pseudoxanthomonas putridarboris WD12.</title>
        <authorList>
            <person name="Oh J."/>
        </authorList>
    </citation>
    <scope>NUCLEOTIDE SEQUENCE [LARGE SCALE GENOMIC DNA]</scope>
    <source>
        <strain evidence="3 4">WD12</strain>
    </source>
</reference>
<proteinExistence type="predicted"/>
<feature type="chain" id="PRO_5047299991" evidence="1">
    <location>
        <begin position="26"/>
        <end position="246"/>
    </location>
</feature>
<dbReference type="SUPFAM" id="SSF52317">
    <property type="entry name" value="Class I glutamine amidotransferase-like"/>
    <property type="match status" value="1"/>
</dbReference>
<dbReference type="EMBL" id="JBBWWT010000005">
    <property type="protein sequence ID" value="MEL1265105.1"/>
    <property type="molecule type" value="Genomic_DNA"/>
</dbReference>
<dbReference type="PANTHER" id="PTHR40469">
    <property type="entry name" value="SECRETED GLYCOSYL HYDROLASE"/>
    <property type="match status" value="1"/>
</dbReference>
<dbReference type="Gene3D" id="3.40.50.880">
    <property type="match status" value="1"/>
</dbReference>
<dbReference type="Proteomes" id="UP001459204">
    <property type="component" value="Unassembled WGS sequence"/>
</dbReference>
<sequence>MDIPRSARLFPLLLALLLCAGGALAETSPDRVLVFSKTTGWRHDSIPTAVAALQKLAAQEGMVADHSEDAGDFTPGNLARYRVVVFASTTGDILDDAQKAALERFIRDGGGFVGVHSAADTEYDWPWYGQLVGAYFHSHPPGLQTTRVVPEHAGEPGGTPWTITDELYNYRQNPRERVQVIATVDERGYEGGTMGADHPIAWCHAFDGGRSWYTGLGHDTKVYAMEPFIAQLRRGLHYAAGRSPEC</sequence>
<dbReference type="InterPro" id="IPR029010">
    <property type="entry name" value="ThuA-like"/>
</dbReference>
<dbReference type="InterPro" id="IPR029062">
    <property type="entry name" value="Class_I_gatase-like"/>
</dbReference>
<feature type="signal peptide" evidence="1">
    <location>
        <begin position="1"/>
        <end position="25"/>
    </location>
</feature>
<evidence type="ECO:0000256" key="1">
    <source>
        <dbReference type="SAM" id="SignalP"/>
    </source>
</evidence>
<keyword evidence="4" id="KW-1185">Reference proteome</keyword>
<dbReference type="PANTHER" id="PTHR40469:SF2">
    <property type="entry name" value="GALACTOSE-BINDING DOMAIN-LIKE SUPERFAMILY PROTEIN"/>
    <property type="match status" value="1"/>
</dbReference>
<dbReference type="RefSeq" id="WP_341726278.1">
    <property type="nucleotide sequence ID" value="NZ_JBBWWT010000005.1"/>
</dbReference>
<evidence type="ECO:0000259" key="2">
    <source>
        <dbReference type="Pfam" id="PF06283"/>
    </source>
</evidence>
<evidence type="ECO:0000313" key="3">
    <source>
        <dbReference type="EMBL" id="MEL1265105.1"/>
    </source>
</evidence>
<evidence type="ECO:0000313" key="4">
    <source>
        <dbReference type="Proteomes" id="UP001459204"/>
    </source>
</evidence>